<feature type="transmembrane region" description="Helical" evidence="1">
    <location>
        <begin position="80"/>
        <end position="101"/>
    </location>
</feature>
<accession>A0ABR9P5I0</accession>
<keyword evidence="1" id="KW-0812">Transmembrane</keyword>
<keyword evidence="4" id="KW-1185">Reference proteome</keyword>
<dbReference type="InterPro" id="IPR052529">
    <property type="entry name" value="Bact_Transport_Assoc"/>
</dbReference>
<dbReference type="EMBL" id="JADBGI010000007">
    <property type="protein sequence ID" value="MBE2999100.1"/>
    <property type="molecule type" value="Genomic_DNA"/>
</dbReference>
<dbReference type="PANTHER" id="PTHR30590:SF2">
    <property type="entry name" value="INNER MEMBRANE PROTEIN"/>
    <property type="match status" value="1"/>
</dbReference>
<keyword evidence="1" id="KW-1133">Transmembrane helix</keyword>
<dbReference type="PANTHER" id="PTHR30590">
    <property type="entry name" value="INNER MEMBRANE PROTEIN"/>
    <property type="match status" value="1"/>
</dbReference>
<sequence length="207" mass="21115">MVVVGQGLLSMSVPVAILLGFLAARSRILEEPGRHLGLLRGAAAVGISVGWLGGLPLALAQTGVWEMDEARAVMLTFPHVVTGLFCGVGYVALIALVARRVQARGTGPLAGAVAATGKRSLSAYLAQSVVCAPVLAAWGLGLGAHLTSWTMALFATGLWLATVAGCAALERAGRRGPAEVLLRRLAYRGPGRPAASGDRPVPPVPGA</sequence>
<proteinExistence type="predicted"/>
<feature type="transmembrane region" description="Helical" evidence="1">
    <location>
        <begin position="146"/>
        <end position="169"/>
    </location>
</feature>
<feature type="domain" description="DUF418" evidence="2">
    <location>
        <begin position="23"/>
        <end position="188"/>
    </location>
</feature>
<comment type="caution">
    <text evidence="3">The sequence shown here is derived from an EMBL/GenBank/DDBJ whole genome shotgun (WGS) entry which is preliminary data.</text>
</comment>
<evidence type="ECO:0000259" key="2">
    <source>
        <dbReference type="Pfam" id="PF04235"/>
    </source>
</evidence>
<name>A0ABR9P5I0_9ACTN</name>
<dbReference type="Proteomes" id="UP000806528">
    <property type="component" value="Unassembled WGS sequence"/>
</dbReference>
<evidence type="ECO:0000256" key="1">
    <source>
        <dbReference type="SAM" id="Phobius"/>
    </source>
</evidence>
<dbReference type="InterPro" id="IPR007349">
    <property type="entry name" value="DUF418"/>
</dbReference>
<evidence type="ECO:0000313" key="4">
    <source>
        <dbReference type="Proteomes" id="UP000806528"/>
    </source>
</evidence>
<reference evidence="3 4" key="1">
    <citation type="submission" date="2020-09" db="EMBL/GenBank/DDBJ databases">
        <title>Diversity and distribution of actinomycetes associated with coral in the coast of Hainan.</title>
        <authorList>
            <person name="Li F."/>
        </authorList>
    </citation>
    <scope>NUCLEOTIDE SEQUENCE [LARGE SCALE GENOMIC DNA]</scope>
    <source>
        <strain evidence="3 4">HNM0947</strain>
    </source>
</reference>
<protein>
    <submittedName>
        <fullName evidence="3">DUF418 domain-containing protein</fullName>
    </submittedName>
</protein>
<feature type="transmembrane region" description="Helical" evidence="1">
    <location>
        <begin position="121"/>
        <end position="140"/>
    </location>
</feature>
<feature type="transmembrane region" description="Helical" evidence="1">
    <location>
        <begin position="6"/>
        <end position="24"/>
    </location>
</feature>
<dbReference type="Pfam" id="PF04235">
    <property type="entry name" value="DUF418"/>
    <property type="match status" value="1"/>
</dbReference>
<evidence type="ECO:0000313" key="3">
    <source>
        <dbReference type="EMBL" id="MBE2999100.1"/>
    </source>
</evidence>
<feature type="transmembrane region" description="Helical" evidence="1">
    <location>
        <begin position="36"/>
        <end position="60"/>
    </location>
</feature>
<keyword evidence="1" id="KW-0472">Membrane</keyword>
<gene>
    <name evidence="3" type="ORF">IDM40_10355</name>
</gene>
<organism evidence="3 4">
    <name type="scientific">Nocardiopsis coralli</name>
    <dbReference type="NCBI Taxonomy" id="2772213"/>
    <lineage>
        <taxon>Bacteria</taxon>
        <taxon>Bacillati</taxon>
        <taxon>Actinomycetota</taxon>
        <taxon>Actinomycetes</taxon>
        <taxon>Streptosporangiales</taxon>
        <taxon>Nocardiopsidaceae</taxon>
        <taxon>Nocardiopsis</taxon>
    </lineage>
</organism>